<reference evidence="2" key="1">
    <citation type="submission" date="2018-11" db="EMBL/GenBank/DDBJ databases">
        <authorList>
            <person name="Alioto T."/>
            <person name="Alioto T."/>
        </authorList>
    </citation>
    <scope>NUCLEOTIDE SEQUENCE</scope>
</reference>
<name>A0A8B6D6H9_MYTGA</name>
<evidence type="ECO:0000313" key="2">
    <source>
        <dbReference type="EMBL" id="VDI14686.1"/>
    </source>
</evidence>
<keyword evidence="3" id="KW-1185">Reference proteome</keyword>
<dbReference type="Proteomes" id="UP000596742">
    <property type="component" value="Unassembled WGS sequence"/>
</dbReference>
<feature type="compositionally biased region" description="Polar residues" evidence="1">
    <location>
        <begin position="55"/>
        <end position="69"/>
    </location>
</feature>
<evidence type="ECO:0000313" key="3">
    <source>
        <dbReference type="Proteomes" id="UP000596742"/>
    </source>
</evidence>
<protein>
    <submittedName>
        <fullName evidence="2">Uncharacterized protein</fullName>
    </submittedName>
</protein>
<organism evidence="2 3">
    <name type="scientific">Mytilus galloprovincialis</name>
    <name type="common">Mediterranean mussel</name>
    <dbReference type="NCBI Taxonomy" id="29158"/>
    <lineage>
        <taxon>Eukaryota</taxon>
        <taxon>Metazoa</taxon>
        <taxon>Spiralia</taxon>
        <taxon>Lophotrochozoa</taxon>
        <taxon>Mollusca</taxon>
        <taxon>Bivalvia</taxon>
        <taxon>Autobranchia</taxon>
        <taxon>Pteriomorphia</taxon>
        <taxon>Mytilida</taxon>
        <taxon>Mytiloidea</taxon>
        <taxon>Mytilidae</taxon>
        <taxon>Mytilinae</taxon>
        <taxon>Mytilus</taxon>
    </lineage>
</organism>
<gene>
    <name evidence="2" type="ORF">MGAL_10B041937</name>
</gene>
<feature type="region of interest" description="Disordered" evidence="1">
    <location>
        <begin position="55"/>
        <end position="76"/>
    </location>
</feature>
<comment type="caution">
    <text evidence="2">The sequence shown here is derived from an EMBL/GenBank/DDBJ whole genome shotgun (WGS) entry which is preliminary data.</text>
</comment>
<proteinExistence type="predicted"/>
<dbReference type="EMBL" id="UYJE01002905">
    <property type="protein sequence ID" value="VDI14686.1"/>
    <property type="molecule type" value="Genomic_DNA"/>
</dbReference>
<accession>A0A8B6D6H9</accession>
<sequence length="114" mass="12857">MKLERILLAEGNPKLRRMEVDNCVSSKQFSKLHEEVRQLRKRLDLHISSVTSCGTSLKQEAQPQESSSWHVAPKKPNVKSILSMQSNTPDMCQSAASSYTSCKNTNTTIVHQRT</sequence>
<evidence type="ECO:0000256" key="1">
    <source>
        <dbReference type="SAM" id="MobiDB-lite"/>
    </source>
</evidence>
<dbReference type="AlphaFoldDB" id="A0A8B6D6H9"/>